<evidence type="ECO:0000313" key="12">
    <source>
        <dbReference type="Proteomes" id="UP000037688"/>
    </source>
</evidence>
<feature type="transmembrane region" description="Helical" evidence="9">
    <location>
        <begin position="390"/>
        <end position="410"/>
    </location>
</feature>
<feature type="transmembrane region" description="Helical" evidence="9">
    <location>
        <begin position="320"/>
        <end position="338"/>
    </location>
</feature>
<organism evidence="11 12">
    <name type="scientific">Paenibacillus xylanivorans</name>
    <dbReference type="NCBI Taxonomy" id="1705561"/>
    <lineage>
        <taxon>Bacteria</taxon>
        <taxon>Bacillati</taxon>
        <taxon>Bacillota</taxon>
        <taxon>Bacilli</taxon>
        <taxon>Bacillales</taxon>
        <taxon>Paenibacillaceae</taxon>
        <taxon>Paenibacillus</taxon>
    </lineage>
</organism>
<keyword evidence="3" id="KW-1003">Cell membrane</keyword>
<keyword evidence="2" id="KW-0813">Transport</keyword>
<keyword evidence="4" id="KW-0762">Sugar transport</keyword>
<dbReference type="RefSeq" id="WP_053781412.1">
    <property type="nucleotide sequence ID" value="NZ_LITU01000059.1"/>
</dbReference>
<dbReference type="GO" id="GO:0005886">
    <property type="term" value="C:plasma membrane"/>
    <property type="evidence" value="ECO:0007669"/>
    <property type="project" value="UniProtKB-SubCell"/>
</dbReference>
<keyword evidence="6 9" id="KW-0812">Transmembrane</keyword>
<dbReference type="Proteomes" id="UP000037688">
    <property type="component" value="Unassembled WGS sequence"/>
</dbReference>
<dbReference type="GO" id="GO:0008982">
    <property type="term" value="F:protein-N(PI)-phosphohistidine-sugar phosphotransferase activity"/>
    <property type="evidence" value="ECO:0007669"/>
    <property type="project" value="InterPro"/>
</dbReference>
<comment type="caution">
    <text evidence="11">The sequence shown here is derived from an EMBL/GenBank/DDBJ whole genome shotgun (WGS) entry which is preliminary data.</text>
</comment>
<feature type="transmembrane region" description="Helical" evidence="9">
    <location>
        <begin position="210"/>
        <end position="233"/>
    </location>
</feature>
<dbReference type="PATRIC" id="fig|1705561.3.peg.2763"/>
<protein>
    <recommendedName>
        <fullName evidence="10">PTS EIIC type-1 domain-containing protein</fullName>
    </recommendedName>
</protein>
<dbReference type="AlphaFoldDB" id="A0A0M9BQ29"/>
<dbReference type="PANTHER" id="PTHR30175:SF1">
    <property type="entry name" value="PTS SYSTEM ARBUTIN-, CELLOBIOSE-, AND SALICIN-SPECIFIC EIIBC COMPONENT-RELATED"/>
    <property type="match status" value="1"/>
</dbReference>
<keyword evidence="8 9" id="KW-0472">Membrane</keyword>
<feature type="transmembrane region" description="Helical" evidence="9">
    <location>
        <begin position="358"/>
        <end position="378"/>
    </location>
</feature>
<dbReference type="InterPro" id="IPR050558">
    <property type="entry name" value="PTS_Sugar-Specific_Components"/>
</dbReference>
<feature type="transmembrane region" description="Helical" evidence="9">
    <location>
        <begin position="179"/>
        <end position="198"/>
    </location>
</feature>
<dbReference type="PANTHER" id="PTHR30175">
    <property type="entry name" value="PHOSPHOTRANSFERASE SYSTEM TRANSPORT PROTEIN"/>
    <property type="match status" value="1"/>
</dbReference>
<dbReference type="InterPro" id="IPR013013">
    <property type="entry name" value="PTS_EIIC_1"/>
</dbReference>
<feature type="transmembrane region" description="Helical" evidence="9">
    <location>
        <begin position="245"/>
        <end position="270"/>
    </location>
</feature>
<feature type="transmembrane region" description="Helical" evidence="9">
    <location>
        <begin position="154"/>
        <end position="172"/>
    </location>
</feature>
<feature type="transmembrane region" description="Helical" evidence="9">
    <location>
        <begin position="430"/>
        <end position="452"/>
    </location>
</feature>
<evidence type="ECO:0000256" key="8">
    <source>
        <dbReference type="ARBA" id="ARBA00023136"/>
    </source>
</evidence>
<feature type="domain" description="PTS EIIC type-1" evidence="10">
    <location>
        <begin position="102"/>
        <end position="459"/>
    </location>
</feature>
<proteinExistence type="predicted"/>
<evidence type="ECO:0000256" key="7">
    <source>
        <dbReference type="ARBA" id="ARBA00022989"/>
    </source>
</evidence>
<sequence length="459" mass="50218">MNDSRIEQLLNLAGGQENIRLVQHDDVNTTTLTLLNRKGLNLSLPVVSNLDADIRITGDQCYITLEDEFSQLYHMLQVMGVRKAEGDALPETRRTRKKSLLYFISDVFRPLMPAILGVAVLKIVLAIITLFNVYSSTDSSSLMDSQTFLIFKSIGDNVYYLLPILVAVSTAYRLKSNVYVAAAIGGLMFYPQMTALLSGEEDVHFMGVPIVSQALFFSASIWVILTIYAASYLERVVERISPRAFKGILAPLLTFLILVPLVLMILGPLGTWIDQQLPDVVDSLLNDVPIVAIMLLGAVYSLMMIAGLHYWLVPVMINELMVNGFSLIIPVMLVAFVAQAGASLATGLRSNQREFRKLAFWATGTALLGTPEPAMYAVNMRKRASFYSALLGGAAGGLYFGLLSVKAVALGGSGSLLDIPLFMEAGSLNLLHVCVGLVISFCVSGVFTYWMIGKERKHA</sequence>
<evidence type="ECO:0000256" key="2">
    <source>
        <dbReference type="ARBA" id="ARBA00022448"/>
    </source>
</evidence>
<evidence type="ECO:0000256" key="4">
    <source>
        <dbReference type="ARBA" id="ARBA00022597"/>
    </source>
</evidence>
<keyword evidence="12" id="KW-1185">Reference proteome</keyword>
<evidence type="ECO:0000259" key="10">
    <source>
        <dbReference type="PROSITE" id="PS51103"/>
    </source>
</evidence>
<dbReference type="GO" id="GO:0009401">
    <property type="term" value="P:phosphoenolpyruvate-dependent sugar phosphotransferase system"/>
    <property type="evidence" value="ECO:0007669"/>
    <property type="project" value="UniProtKB-KW"/>
</dbReference>
<dbReference type="OrthoDB" id="2578471at2"/>
<comment type="subcellular location">
    <subcellularLocation>
        <location evidence="1">Cell membrane</location>
        <topology evidence="1">Multi-pass membrane protein</topology>
    </subcellularLocation>
</comment>
<gene>
    <name evidence="11" type="ORF">AMS66_14220</name>
</gene>
<reference evidence="11 12" key="1">
    <citation type="submission" date="2015-08" db="EMBL/GenBank/DDBJ databases">
        <title>Draft genome sequence of cellulolytic and xylanolytic Paenibacillus sp. A59, isolated from a decaying forest soil from Patagonia, Argentina.</title>
        <authorList>
            <person name="Ghio S."/>
            <person name="Caceres A.M."/>
            <person name="Talia P."/>
            <person name="Grasso D."/>
            <person name="Campos E."/>
        </authorList>
    </citation>
    <scope>NUCLEOTIDE SEQUENCE [LARGE SCALE GENOMIC DNA]</scope>
    <source>
        <strain evidence="11 12">A59</strain>
    </source>
</reference>
<feature type="transmembrane region" description="Helical" evidence="9">
    <location>
        <begin position="111"/>
        <end position="134"/>
    </location>
</feature>
<dbReference type="GO" id="GO:0090589">
    <property type="term" value="F:protein-phosphocysteine-trehalose phosphotransferase system transporter activity"/>
    <property type="evidence" value="ECO:0007669"/>
    <property type="project" value="TreeGrafter"/>
</dbReference>
<dbReference type="Pfam" id="PF02378">
    <property type="entry name" value="PTS_EIIC"/>
    <property type="match status" value="1"/>
</dbReference>
<evidence type="ECO:0000256" key="6">
    <source>
        <dbReference type="ARBA" id="ARBA00022692"/>
    </source>
</evidence>
<dbReference type="InterPro" id="IPR003352">
    <property type="entry name" value="PTS_EIIC"/>
</dbReference>
<evidence type="ECO:0000256" key="3">
    <source>
        <dbReference type="ARBA" id="ARBA00022475"/>
    </source>
</evidence>
<evidence type="ECO:0000256" key="1">
    <source>
        <dbReference type="ARBA" id="ARBA00004651"/>
    </source>
</evidence>
<feature type="transmembrane region" description="Helical" evidence="9">
    <location>
        <begin position="290"/>
        <end position="313"/>
    </location>
</feature>
<keyword evidence="7 9" id="KW-1133">Transmembrane helix</keyword>
<dbReference type="PROSITE" id="PS51103">
    <property type="entry name" value="PTS_EIIC_TYPE_1"/>
    <property type="match status" value="1"/>
</dbReference>
<evidence type="ECO:0000313" key="11">
    <source>
        <dbReference type="EMBL" id="KOY15812.1"/>
    </source>
</evidence>
<keyword evidence="5" id="KW-0598">Phosphotransferase system</keyword>
<dbReference type="GO" id="GO:0015771">
    <property type="term" value="P:trehalose transport"/>
    <property type="evidence" value="ECO:0007669"/>
    <property type="project" value="TreeGrafter"/>
</dbReference>
<name>A0A0M9BQ29_9BACL</name>
<accession>A0A0M9BQ29</accession>
<evidence type="ECO:0000256" key="9">
    <source>
        <dbReference type="SAM" id="Phobius"/>
    </source>
</evidence>
<dbReference type="EMBL" id="LITU01000059">
    <property type="protein sequence ID" value="KOY15812.1"/>
    <property type="molecule type" value="Genomic_DNA"/>
</dbReference>
<evidence type="ECO:0000256" key="5">
    <source>
        <dbReference type="ARBA" id="ARBA00022683"/>
    </source>
</evidence>